<dbReference type="EMBL" id="JARPOI010000006">
    <property type="protein sequence ID" value="KAJ9179083.1"/>
    <property type="molecule type" value="Genomic_DNA"/>
</dbReference>
<evidence type="ECO:0000256" key="2">
    <source>
        <dbReference type="ARBA" id="ARBA00022472"/>
    </source>
</evidence>
<keyword evidence="2" id="KW-0805">Transcription regulation</keyword>
<name>A0ABQ9MI88_HEVBR</name>
<keyword evidence="2" id="KW-0806">Transcription termination</keyword>
<organism evidence="4 5">
    <name type="scientific">Hevea brasiliensis</name>
    <name type="common">Para rubber tree</name>
    <name type="synonym">Siphonia brasiliensis</name>
    <dbReference type="NCBI Taxonomy" id="3981"/>
    <lineage>
        <taxon>Eukaryota</taxon>
        <taxon>Viridiplantae</taxon>
        <taxon>Streptophyta</taxon>
        <taxon>Embryophyta</taxon>
        <taxon>Tracheophyta</taxon>
        <taxon>Spermatophyta</taxon>
        <taxon>Magnoliopsida</taxon>
        <taxon>eudicotyledons</taxon>
        <taxon>Gunneridae</taxon>
        <taxon>Pentapetalae</taxon>
        <taxon>rosids</taxon>
        <taxon>fabids</taxon>
        <taxon>Malpighiales</taxon>
        <taxon>Euphorbiaceae</taxon>
        <taxon>Crotonoideae</taxon>
        <taxon>Micrandreae</taxon>
        <taxon>Hevea</taxon>
    </lineage>
</organism>
<keyword evidence="2" id="KW-0804">Transcription</keyword>
<proteinExistence type="inferred from homology"/>
<dbReference type="SMART" id="SM00733">
    <property type="entry name" value="Mterf"/>
    <property type="match status" value="4"/>
</dbReference>
<keyword evidence="3" id="KW-0809">Transit peptide</keyword>
<dbReference type="Proteomes" id="UP001174677">
    <property type="component" value="Chromosome 6"/>
</dbReference>
<protein>
    <submittedName>
        <fullName evidence="4">Uncharacterized protein</fullName>
    </submittedName>
</protein>
<dbReference type="Gene3D" id="1.25.70.10">
    <property type="entry name" value="Transcription termination factor 3, mitochondrial"/>
    <property type="match status" value="1"/>
</dbReference>
<comment type="caution">
    <text evidence="4">The sequence shown here is derived from an EMBL/GenBank/DDBJ whole genome shotgun (WGS) entry which is preliminary data.</text>
</comment>
<dbReference type="Pfam" id="PF02536">
    <property type="entry name" value="mTERF"/>
    <property type="match status" value="2"/>
</dbReference>
<dbReference type="InterPro" id="IPR038538">
    <property type="entry name" value="MTERF_sf"/>
</dbReference>
<evidence type="ECO:0000313" key="4">
    <source>
        <dbReference type="EMBL" id="KAJ9179083.1"/>
    </source>
</evidence>
<dbReference type="PANTHER" id="PTHR13068">
    <property type="entry name" value="CGI-12 PROTEIN-RELATED"/>
    <property type="match status" value="1"/>
</dbReference>
<dbReference type="InterPro" id="IPR003690">
    <property type="entry name" value="MTERF"/>
</dbReference>
<evidence type="ECO:0000256" key="1">
    <source>
        <dbReference type="ARBA" id="ARBA00007692"/>
    </source>
</evidence>
<keyword evidence="5" id="KW-1185">Reference proteome</keyword>
<evidence type="ECO:0000256" key="3">
    <source>
        <dbReference type="ARBA" id="ARBA00022946"/>
    </source>
</evidence>
<dbReference type="PANTHER" id="PTHR13068:SF133">
    <property type="entry name" value="MITOCHONDRIAL TRANSCRIPTION TERMINATION FACTOR FAMILY PROTEIN"/>
    <property type="match status" value="1"/>
</dbReference>
<comment type="similarity">
    <text evidence="1">Belongs to the mTERF family.</text>
</comment>
<accession>A0ABQ9MI88</accession>
<reference evidence="4" key="1">
    <citation type="journal article" date="2023" name="Plant Biotechnol. J.">
        <title>Chromosome-level wild Hevea brasiliensis genome provides new tools for genomic-assisted breeding and valuable loci to elevate rubber yield.</title>
        <authorList>
            <person name="Cheng H."/>
            <person name="Song X."/>
            <person name="Hu Y."/>
            <person name="Wu T."/>
            <person name="Yang Q."/>
            <person name="An Z."/>
            <person name="Feng S."/>
            <person name="Deng Z."/>
            <person name="Wu W."/>
            <person name="Zeng X."/>
            <person name="Tu M."/>
            <person name="Wang X."/>
            <person name="Huang H."/>
        </authorList>
    </citation>
    <scope>NUCLEOTIDE SEQUENCE</scope>
    <source>
        <strain evidence="4">MT/VB/25A 57/8</strain>
    </source>
</reference>
<gene>
    <name evidence="4" type="ORF">P3X46_010907</name>
</gene>
<sequence length="309" mass="34794">MFGFFCRKLGLNHRSITSLDSKTQLGVLPFNALFLITCFSSNLPLKSNDDSFTISYLINSCGLSPEAANSVSKKLHLKSPQKPDSFLSFLRDHGFSDPQISKVVRFNPHLLSCNVKKTVLPKLEFLHSIGVSNDDLPKMICSNPGFLVRSLEKYLIPCYNILKSSLLSDGIAKNFSFNLLVLRGLGMPQSTISLLVTKWPKVLCQNVDNFSRNKTITKKMDFLVNKMGWQPAVIARYPAVFTYSLENRIVPRCYVIKVLLLKGLIKETISLLSILSPSDESFLEEFVIKHKELEPELLNVLEGKIEFAD</sequence>
<evidence type="ECO:0000313" key="5">
    <source>
        <dbReference type="Proteomes" id="UP001174677"/>
    </source>
</evidence>